<dbReference type="Proteomes" id="UP001059597">
    <property type="component" value="Chromosome"/>
</dbReference>
<dbReference type="SUPFAM" id="SSF52499">
    <property type="entry name" value="Isochorismatase-like hydrolases"/>
    <property type="match status" value="1"/>
</dbReference>
<dbReference type="PANTHER" id="PTHR43540">
    <property type="entry name" value="PEROXYUREIDOACRYLATE/UREIDOACRYLATE AMIDOHYDROLASE-RELATED"/>
    <property type="match status" value="1"/>
</dbReference>
<name>A0ABM7ZYQ9_STRNI</name>
<feature type="domain" description="Isochorismatase-like" evidence="2">
    <location>
        <begin position="78"/>
        <end position="215"/>
    </location>
</feature>
<evidence type="ECO:0000256" key="1">
    <source>
        <dbReference type="ARBA" id="ARBA00022801"/>
    </source>
</evidence>
<gene>
    <name evidence="3" type="ORF">HEK616_49600</name>
</gene>
<dbReference type="InterPro" id="IPR036380">
    <property type="entry name" value="Isochorismatase-like_sf"/>
</dbReference>
<dbReference type="InterPro" id="IPR050272">
    <property type="entry name" value="Isochorismatase-like_hydrls"/>
</dbReference>
<evidence type="ECO:0000259" key="2">
    <source>
        <dbReference type="Pfam" id="PF00857"/>
    </source>
</evidence>
<dbReference type="PANTHER" id="PTHR43540:SF1">
    <property type="entry name" value="ISOCHORISMATASE HYDROLASE"/>
    <property type="match status" value="1"/>
</dbReference>
<dbReference type="EMBL" id="AP026073">
    <property type="protein sequence ID" value="BDM71473.1"/>
    <property type="molecule type" value="Genomic_DNA"/>
</dbReference>
<protein>
    <recommendedName>
        <fullName evidence="2">Isochorismatase-like domain-containing protein</fullName>
    </recommendedName>
</protein>
<evidence type="ECO:0000313" key="3">
    <source>
        <dbReference type="EMBL" id="BDM71473.1"/>
    </source>
</evidence>
<sequence length="264" mass="26308">MVIMTTTTDEADAVNAVDAACTGATAMGDADADADAGATALGDADADADAGASALGDADAVADGGGGGAGAPVRPVEALILVDIQSAFVAGEDAVPDAARVLDRSRDLLARARAAGALVVHLQNDGEPGTVDAPHTPGWELHLPVEPGPREIVVRKAQDDGFDGTVLGDLLEAADAGGLAICGVLSEMCVGATARTALARDYRVVLPHDAHGTYDIPAAPGISGVVPAAMNARAAEWALGDEVEIVARAADVTFTAPAPAHLER</sequence>
<dbReference type="Gene3D" id="3.40.50.850">
    <property type="entry name" value="Isochorismatase-like"/>
    <property type="match status" value="1"/>
</dbReference>
<organism evidence="3 4">
    <name type="scientific">Streptomyces nigrescens</name>
    <dbReference type="NCBI Taxonomy" id="1920"/>
    <lineage>
        <taxon>Bacteria</taxon>
        <taxon>Bacillati</taxon>
        <taxon>Actinomycetota</taxon>
        <taxon>Actinomycetes</taxon>
        <taxon>Kitasatosporales</taxon>
        <taxon>Streptomycetaceae</taxon>
        <taxon>Streptomyces</taxon>
    </lineage>
</organism>
<accession>A0ABM7ZYQ9</accession>
<proteinExistence type="predicted"/>
<keyword evidence="1" id="KW-0378">Hydrolase</keyword>
<keyword evidence="4" id="KW-1185">Reference proteome</keyword>
<dbReference type="InterPro" id="IPR000868">
    <property type="entry name" value="Isochorismatase-like_dom"/>
</dbReference>
<evidence type="ECO:0000313" key="4">
    <source>
        <dbReference type="Proteomes" id="UP001059597"/>
    </source>
</evidence>
<reference evidence="3" key="1">
    <citation type="submission" date="2022-06" db="EMBL/GenBank/DDBJ databases">
        <title>Complete genome sequence of Streptomyces nigrescens HEK616.</title>
        <authorList>
            <person name="Asamizu S."/>
            <person name="Onaka H."/>
        </authorList>
    </citation>
    <scope>NUCLEOTIDE SEQUENCE</scope>
    <source>
        <strain evidence="3">HEK616</strain>
    </source>
</reference>
<dbReference type="Pfam" id="PF00857">
    <property type="entry name" value="Isochorismatase"/>
    <property type="match status" value="1"/>
</dbReference>